<feature type="transmembrane region" description="Helical" evidence="6">
    <location>
        <begin position="347"/>
        <end position="366"/>
    </location>
</feature>
<keyword evidence="3 6" id="KW-0812">Transmembrane</keyword>
<sequence length="473" mass="48442">MTECADAEVEENRRTGRTPHQLTFAILAAGVASFSLNQSLTVPVLPLIAVELDTSQSAATWVITAYLLSSSVFTPVLGRLGDAVGKDRVLVLALACLATGSLVAAVAPSIEVMIGGRVLTGVGGGVLPLAFGIIRDEFAPERVAAAAGFVSSLLGVGFGVGLVLAGPIVHTLGFRGLFWTPFAVTAVATMAAAALVPPSPVRVPGRIPLAPAILLGSWLLALLVAMSRAPRWGWTSPAVVVLLLLAGVLAACWIALELRQPVPLIDMQMMRLRGVWTTNLVALLVGFSMYAFYGFLPQLMQTPASTGYGLGATTSESGFLILPNAVATFVCGIVAAPLAARIGAKTVVVAGGLLGATGMSTLLALHDLPWHFVVVNSVAGLGIGLVFASLAPLILSTVPAEQSGVANGMNANIRTIGGAIGAAVMSTVVTAQLAADGLPQETSYMRGFAILSVVMFAAALAGTTIPAHRRRAA</sequence>
<protein>
    <submittedName>
        <fullName evidence="8">MFS transporter</fullName>
    </submittedName>
</protein>
<evidence type="ECO:0000256" key="1">
    <source>
        <dbReference type="ARBA" id="ARBA00004651"/>
    </source>
</evidence>
<keyword evidence="9" id="KW-1185">Reference proteome</keyword>
<feature type="transmembrane region" description="Helical" evidence="6">
    <location>
        <begin position="22"/>
        <end position="46"/>
    </location>
</feature>
<dbReference type="GO" id="GO:0005886">
    <property type="term" value="C:plasma membrane"/>
    <property type="evidence" value="ECO:0007669"/>
    <property type="project" value="UniProtKB-SubCell"/>
</dbReference>
<comment type="subcellular location">
    <subcellularLocation>
        <location evidence="1">Cell membrane</location>
        <topology evidence="1">Multi-pass membrane protein</topology>
    </subcellularLocation>
</comment>
<evidence type="ECO:0000313" key="8">
    <source>
        <dbReference type="EMBL" id="PUA82815.1"/>
    </source>
</evidence>
<dbReference type="SUPFAM" id="SSF103473">
    <property type="entry name" value="MFS general substrate transporter"/>
    <property type="match status" value="2"/>
</dbReference>
<dbReference type="InterPro" id="IPR036259">
    <property type="entry name" value="MFS_trans_sf"/>
</dbReference>
<evidence type="ECO:0000256" key="5">
    <source>
        <dbReference type="ARBA" id="ARBA00023136"/>
    </source>
</evidence>
<proteinExistence type="predicted"/>
<evidence type="ECO:0000256" key="4">
    <source>
        <dbReference type="ARBA" id="ARBA00022989"/>
    </source>
</evidence>
<keyword evidence="5 6" id="KW-0472">Membrane</keyword>
<keyword evidence="4 6" id="KW-1133">Transmembrane helix</keyword>
<evidence type="ECO:0000256" key="6">
    <source>
        <dbReference type="SAM" id="Phobius"/>
    </source>
</evidence>
<feature type="transmembrane region" description="Helical" evidence="6">
    <location>
        <begin position="447"/>
        <end position="467"/>
    </location>
</feature>
<dbReference type="EMBL" id="PYXZ01000001">
    <property type="protein sequence ID" value="PUA82815.1"/>
    <property type="molecule type" value="Genomic_DNA"/>
</dbReference>
<keyword evidence="2" id="KW-0813">Transport</keyword>
<feature type="transmembrane region" description="Helical" evidence="6">
    <location>
        <begin position="58"/>
        <end position="77"/>
    </location>
</feature>
<dbReference type="CDD" id="cd17504">
    <property type="entry name" value="MFS_MMR_MDR_like"/>
    <property type="match status" value="1"/>
</dbReference>
<dbReference type="Proteomes" id="UP000244867">
    <property type="component" value="Unassembled WGS sequence"/>
</dbReference>
<dbReference type="InterPro" id="IPR020846">
    <property type="entry name" value="MFS_dom"/>
</dbReference>
<feature type="transmembrane region" description="Helical" evidence="6">
    <location>
        <begin position="319"/>
        <end position="340"/>
    </location>
</feature>
<dbReference type="PANTHER" id="PTHR42718">
    <property type="entry name" value="MAJOR FACILITATOR SUPERFAMILY MULTIDRUG TRANSPORTER MFSC"/>
    <property type="match status" value="1"/>
</dbReference>
<feature type="transmembrane region" description="Helical" evidence="6">
    <location>
        <begin position="276"/>
        <end position="299"/>
    </location>
</feature>
<accession>A0A2R7Z2E5</accession>
<feature type="domain" description="Major facilitator superfamily (MFS) profile" evidence="7">
    <location>
        <begin position="23"/>
        <end position="470"/>
    </location>
</feature>
<dbReference type="AlphaFoldDB" id="A0A2R7Z2E5"/>
<feature type="transmembrane region" description="Helical" evidence="6">
    <location>
        <begin position="416"/>
        <end position="435"/>
    </location>
</feature>
<reference evidence="8 9" key="1">
    <citation type="submission" date="2018-03" db="EMBL/GenBank/DDBJ databases">
        <authorList>
            <person name="Keele B.F."/>
        </authorList>
    </citation>
    <scope>NUCLEOTIDE SEQUENCE [LARGE SCALE GENOMIC DNA]</scope>
    <source>
        <strain evidence="8 9">IB-3</strain>
    </source>
</reference>
<feature type="transmembrane region" description="Helical" evidence="6">
    <location>
        <begin position="114"/>
        <end position="134"/>
    </location>
</feature>
<dbReference type="PROSITE" id="PS50850">
    <property type="entry name" value="MFS"/>
    <property type="match status" value="1"/>
</dbReference>
<dbReference type="Gene3D" id="1.20.1250.20">
    <property type="entry name" value="MFS general substrate transporter like domains"/>
    <property type="match status" value="1"/>
</dbReference>
<feature type="transmembrane region" description="Helical" evidence="6">
    <location>
        <begin position="208"/>
        <end position="226"/>
    </location>
</feature>
<feature type="transmembrane region" description="Helical" evidence="6">
    <location>
        <begin position="176"/>
        <end position="196"/>
    </location>
</feature>
<dbReference type="PRINTS" id="PR01035">
    <property type="entry name" value="TCRTETA"/>
</dbReference>
<feature type="transmembrane region" description="Helical" evidence="6">
    <location>
        <begin position="232"/>
        <end position="256"/>
    </location>
</feature>
<dbReference type="Pfam" id="PF07690">
    <property type="entry name" value="MFS_1"/>
    <property type="match status" value="1"/>
</dbReference>
<dbReference type="PANTHER" id="PTHR42718:SF9">
    <property type="entry name" value="MAJOR FACILITATOR SUPERFAMILY MULTIDRUG TRANSPORTER MFSC"/>
    <property type="match status" value="1"/>
</dbReference>
<dbReference type="OrthoDB" id="4484751at2"/>
<evidence type="ECO:0000256" key="3">
    <source>
        <dbReference type="ARBA" id="ARBA00022692"/>
    </source>
</evidence>
<evidence type="ECO:0000259" key="7">
    <source>
        <dbReference type="PROSITE" id="PS50850"/>
    </source>
</evidence>
<feature type="transmembrane region" description="Helical" evidence="6">
    <location>
        <begin position="372"/>
        <end position="395"/>
    </location>
</feature>
<dbReference type="RefSeq" id="WP_108343000.1">
    <property type="nucleotide sequence ID" value="NZ_PYXZ01000001.1"/>
</dbReference>
<dbReference type="Gene3D" id="1.20.1720.10">
    <property type="entry name" value="Multidrug resistance protein D"/>
    <property type="match status" value="1"/>
</dbReference>
<feature type="transmembrane region" description="Helical" evidence="6">
    <location>
        <begin position="89"/>
        <end position="108"/>
    </location>
</feature>
<organism evidence="8 9">
    <name type="scientific">Nocardioides currus</name>
    <dbReference type="NCBI Taxonomy" id="2133958"/>
    <lineage>
        <taxon>Bacteria</taxon>
        <taxon>Bacillati</taxon>
        <taxon>Actinomycetota</taxon>
        <taxon>Actinomycetes</taxon>
        <taxon>Propionibacteriales</taxon>
        <taxon>Nocardioidaceae</taxon>
        <taxon>Nocardioides</taxon>
    </lineage>
</organism>
<evidence type="ECO:0000313" key="9">
    <source>
        <dbReference type="Proteomes" id="UP000244867"/>
    </source>
</evidence>
<feature type="transmembrane region" description="Helical" evidence="6">
    <location>
        <begin position="146"/>
        <end position="170"/>
    </location>
</feature>
<dbReference type="GO" id="GO:0022857">
    <property type="term" value="F:transmembrane transporter activity"/>
    <property type="evidence" value="ECO:0007669"/>
    <property type="project" value="InterPro"/>
</dbReference>
<evidence type="ECO:0000256" key="2">
    <source>
        <dbReference type="ARBA" id="ARBA00022448"/>
    </source>
</evidence>
<dbReference type="InterPro" id="IPR011701">
    <property type="entry name" value="MFS"/>
</dbReference>
<dbReference type="InterPro" id="IPR001958">
    <property type="entry name" value="Tet-R_TetA/multi-R_MdtG-like"/>
</dbReference>
<comment type="caution">
    <text evidence="8">The sequence shown here is derived from an EMBL/GenBank/DDBJ whole genome shotgun (WGS) entry which is preliminary data.</text>
</comment>
<name>A0A2R7Z2E5_9ACTN</name>
<gene>
    <name evidence="8" type="ORF">C7S10_03630</name>
</gene>